<dbReference type="Proteomes" id="UP000008637">
    <property type="component" value="Chromosome"/>
</dbReference>
<evidence type="ECO:0000313" key="1">
    <source>
        <dbReference type="EMBL" id="CBY92814.1"/>
    </source>
</evidence>
<name>E8ZI43_MYCHL</name>
<dbReference type="HOGENOM" id="CLU_1675921_0_0_14"/>
<dbReference type="KEGG" id="mha:HF1_08060"/>
<organism evidence="1 2">
    <name type="scientific">Mycoplasma haemofelis (strain Langford 1)</name>
    <name type="common">Haemobartonella felis</name>
    <dbReference type="NCBI Taxonomy" id="941640"/>
    <lineage>
        <taxon>Bacteria</taxon>
        <taxon>Bacillati</taxon>
        <taxon>Mycoplasmatota</taxon>
        <taxon>Mollicutes</taxon>
        <taxon>Mycoplasmataceae</taxon>
        <taxon>Mycoplasma</taxon>
    </lineage>
</organism>
<sequence length="160" mass="17913">MAILPTLIRFSPVVAAPTIGAGVLAVHFEGTKMEEIIPIEEIDYTPNTLPQRKKSLAFGREGRKYTSGNVQMSYSSGGNSGGCRIYALEDQEDNGTSLIFRFYTDYNDLQSAQRYINTKGGNIDRSNHIGCNKDQHVYIYRAYGNTWQFKVGNQAPVYQD</sequence>
<protein>
    <submittedName>
        <fullName evidence="1">Uncharacterized protein</fullName>
    </submittedName>
</protein>
<keyword evidence="2" id="KW-1185">Reference proteome</keyword>
<gene>
    <name evidence="1" type="ordered locus">HF1_08060</name>
</gene>
<proteinExistence type="predicted"/>
<dbReference type="EMBL" id="FR773153">
    <property type="protein sequence ID" value="CBY92814.1"/>
    <property type="molecule type" value="Genomic_DNA"/>
</dbReference>
<reference evidence="1 2" key="1">
    <citation type="journal article" date="2011" name="J. Bacteriol.">
        <title>Complete genome sequence of Mycoplasma haemofelis, a hemotropic mycoplasma.</title>
        <authorList>
            <person name="Barker E.N."/>
            <person name="Helps C.R."/>
            <person name="Peters I.R."/>
            <person name="Darby A.C."/>
            <person name="Radford A.D."/>
            <person name="Tasker S."/>
        </authorList>
    </citation>
    <scope>NUCLEOTIDE SEQUENCE [LARGE SCALE GENOMIC DNA]</scope>
    <source>
        <strain evidence="1 2">Langford 1</strain>
    </source>
</reference>
<dbReference type="AlphaFoldDB" id="E8ZI43"/>
<accession>E8ZI43</accession>
<evidence type="ECO:0000313" key="2">
    <source>
        <dbReference type="Proteomes" id="UP000008637"/>
    </source>
</evidence>